<feature type="chain" id="PRO_5003528170" description="PF14262 domain protein" evidence="2">
    <location>
        <begin position="26"/>
        <end position="552"/>
    </location>
</feature>
<dbReference type="InterPro" id="IPR025584">
    <property type="entry name" value="Cthe_2159"/>
</dbReference>
<name>G9X315_9FIRM</name>
<evidence type="ECO:0000256" key="2">
    <source>
        <dbReference type="SAM" id="SignalP"/>
    </source>
</evidence>
<reference evidence="3 4" key="1">
    <citation type="submission" date="2011-08" db="EMBL/GenBank/DDBJ databases">
        <title>The Genome Sequence of Eubacteriaceae bacterium ACC19a.</title>
        <authorList>
            <consortium name="The Broad Institute Genome Sequencing Platform"/>
            <person name="Earl A."/>
            <person name="Ward D."/>
            <person name="Feldgarden M."/>
            <person name="Gevers D."/>
            <person name="Sizova M."/>
            <person name="Hazen A."/>
            <person name="Epstein S."/>
            <person name="Young S.K."/>
            <person name="Zeng Q."/>
            <person name="Gargeya S."/>
            <person name="Fitzgerald M."/>
            <person name="Haas B."/>
            <person name="Abouelleil A."/>
            <person name="Alvarado L."/>
            <person name="Arachchi H.M."/>
            <person name="Berlin A."/>
            <person name="Brown A."/>
            <person name="Chapman S.B."/>
            <person name="Chen Z."/>
            <person name="Dunbar C."/>
            <person name="Freedman E."/>
            <person name="Gearin G."/>
            <person name="Gellesch M."/>
            <person name="Goldberg J."/>
            <person name="Griggs A."/>
            <person name="Gujja S."/>
            <person name="Heiman D."/>
            <person name="Howarth C."/>
            <person name="Larson L."/>
            <person name="Lui A."/>
            <person name="MacDonald P.J.P."/>
            <person name="Montmayeur A."/>
            <person name="Murphy C."/>
            <person name="Neiman D."/>
            <person name="Pearson M."/>
            <person name="Priest M."/>
            <person name="Roberts A."/>
            <person name="Saif S."/>
            <person name="Shea T."/>
            <person name="Shenoy N."/>
            <person name="Sisk P."/>
            <person name="Stolte C."/>
            <person name="Sykes S."/>
            <person name="Wortman J."/>
            <person name="Nusbaum C."/>
            <person name="Birren B."/>
        </authorList>
    </citation>
    <scope>NUCLEOTIDE SEQUENCE [LARGE SCALE GENOMIC DNA]</scope>
    <source>
        <strain evidence="3 4">ACC19a</strain>
    </source>
</reference>
<proteinExistence type="predicted"/>
<dbReference type="AlphaFoldDB" id="G9X315"/>
<comment type="caution">
    <text evidence="3">The sequence shown here is derived from an EMBL/GenBank/DDBJ whole genome shotgun (WGS) entry which is preliminary data.</text>
</comment>
<protein>
    <recommendedName>
        <fullName evidence="5">PF14262 domain protein</fullName>
    </recommendedName>
</protein>
<dbReference type="Pfam" id="PF14262">
    <property type="entry name" value="Cthe_2159"/>
    <property type="match status" value="1"/>
</dbReference>
<accession>G9X315</accession>
<dbReference type="EMBL" id="AFZE01000057">
    <property type="protein sequence ID" value="EHL10557.1"/>
    <property type="molecule type" value="Genomic_DNA"/>
</dbReference>
<dbReference type="PATRIC" id="fig|796937.3.peg.2007"/>
<feature type="compositionally biased region" description="Low complexity" evidence="1">
    <location>
        <begin position="333"/>
        <end position="355"/>
    </location>
</feature>
<dbReference type="HOGENOM" id="CLU_021406_1_1_9"/>
<evidence type="ECO:0008006" key="5">
    <source>
        <dbReference type="Google" id="ProtNLM"/>
    </source>
</evidence>
<keyword evidence="2" id="KW-0732">Signal</keyword>
<feature type="signal peptide" evidence="2">
    <location>
        <begin position="1"/>
        <end position="25"/>
    </location>
</feature>
<evidence type="ECO:0000256" key="1">
    <source>
        <dbReference type="SAM" id="MobiDB-lite"/>
    </source>
</evidence>
<dbReference type="BioCyc" id="EBAC796937-HMP:GMGH-774-MONOMER"/>
<evidence type="ECO:0000313" key="3">
    <source>
        <dbReference type="EMBL" id="EHL10557.1"/>
    </source>
</evidence>
<evidence type="ECO:0000313" key="4">
    <source>
        <dbReference type="Proteomes" id="UP000006437"/>
    </source>
</evidence>
<organism evidence="3 4">
    <name type="scientific">Peptoanaerobacter stomatis</name>
    <dbReference type="NCBI Taxonomy" id="796937"/>
    <lineage>
        <taxon>Bacteria</taxon>
        <taxon>Bacillati</taxon>
        <taxon>Bacillota</taxon>
        <taxon>Clostridia</taxon>
        <taxon>Peptostreptococcales</taxon>
        <taxon>Filifactoraceae</taxon>
        <taxon>Peptoanaerobacter</taxon>
    </lineage>
</organism>
<dbReference type="RefSeq" id="WP_009525007.1">
    <property type="nucleotide sequence ID" value="NZ_JH414549.1"/>
</dbReference>
<feature type="region of interest" description="Disordered" evidence="1">
    <location>
        <begin position="327"/>
        <end position="394"/>
    </location>
</feature>
<dbReference type="Proteomes" id="UP000006437">
    <property type="component" value="Unassembled WGS sequence"/>
</dbReference>
<feature type="region of interest" description="Disordered" evidence="1">
    <location>
        <begin position="27"/>
        <end position="46"/>
    </location>
</feature>
<sequence length="552" mass="57842">MKRKLAILLLTALLAIHTTACSATAKTSSTTVNTTNSQTTSQTTSTNSTAIDALDSAILFSKKDKEIGYDEKTSKTIKLNNESVTIREEGTYILSGTITNGQVIVDAPKEAKITLVLDSVTINNDTSAAIYVKQADKVFITLAKNSINTLSNKSEFVAIDDNNIDGVIFSKDDLTLNGQGKLIINANYGNGIVSKDDLVITSGDYEITAANHGLQGKDNVKISDGNITIKATKDAIHSENSDDTSLGYVYIGGGSLNLTSGSDAIDSSSIVQIDNGTINITTNDDGIHSDGRLIINGGKINILQSNEGLEGEKVDITGGEINVVSKDDGLNATSGSSTTNTQTQNNSQSSESTQKQSKKDRPSPPQDGQMPDASSRPAPPQGGQMPPHMGGGIDEVQENSYINISGGTISIKAGGDGVDSNGNITVSGGTTYVYGPTNDGNGSLDYNKAATISSGTFITAGSSGMAQNFGTDSTQGSILLNLSSSKNEGTKVTVTDSSGKTILTFTPETKYNSLLISSPDIKQGEQYTITAGDETQTIEMTSNIYSSNERHR</sequence>
<gene>
    <name evidence="3" type="ORF">HMPREF9629_00772</name>
</gene>